<protein>
    <submittedName>
        <fullName evidence="3">Uncharacterized protein</fullName>
    </submittedName>
</protein>
<dbReference type="Proteomes" id="UP000225706">
    <property type="component" value="Unassembled WGS sequence"/>
</dbReference>
<organism evidence="3 4">
    <name type="scientific">Stylophora pistillata</name>
    <name type="common">Smooth cauliflower coral</name>
    <dbReference type="NCBI Taxonomy" id="50429"/>
    <lineage>
        <taxon>Eukaryota</taxon>
        <taxon>Metazoa</taxon>
        <taxon>Cnidaria</taxon>
        <taxon>Anthozoa</taxon>
        <taxon>Hexacorallia</taxon>
        <taxon>Scleractinia</taxon>
        <taxon>Astrocoeniina</taxon>
        <taxon>Pocilloporidae</taxon>
        <taxon>Stylophora</taxon>
    </lineage>
</organism>
<name>A0A2B4SB78_STYPI</name>
<evidence type="ECO:0000256" key="2">
    <source>
        <dbReference type="SAM" id="Phobius"/>
    </source>
</evidence>
<keyword evidence="4" id="KW-1185">Reference proteome</keyword>
<dbReference type="EMBL" id="LSMT01000130">
    <property type="protein sequence ID" value="PFX26283.1"/>
    <property type="molecule type" value="Genomic_DNA"/>
</dbReference>
<feature type="region of interest" description="Disordered" evidence="1">
    <location>
        <begin position="106"/>
        <end position="138"/>
    </location>
</feature>
<dbReference type="OrthoDB" id="10369350at2759"/>
<feature type="region of interest" description="Disordered" evidence="1">
    <location>
        <begin position="628"/>
        <end position="662"/>
    </location>
</feature>
<feature type="region of interest" description="Disordered" evidence="1">
    <location>
        <begin position="387"/>
        <end position="535"/>
    </location>
</feature>
<evidence type="ECO:0000256" key="1">
    <source>
        <dbReference type="SAM" id="MobiDB-lite"/>
    </source>
</evidence>
<evidence type="ECO:0000313" key="3">
    <source>
        <dbReference type="EMBL" id="PFX26283.1"/>
    </source>
</evidence>
<keyword evidence="2" id="KW-1133">Transmembrane helix</keyword>
<sequence length="745" mass="82329">MDEKVIFHLSLALLCFLTLLLPLVLFLVVWLRKIQKRVDSVSNGWNVLCKLAPSEEPLTQLTEFQHETPNAVSNSIVIFNQQAEGSDENNAWKDIPRGFAYALVYDDEDGPRPDEEQSACPSQGDVKETDEESKSQEEIIPDASIPVASYLQIVDDNPAFVGVSSSERPATDAQQDKRRIYVSVGSADHLNPFADHDERQVDKNAEIEIGTQNGNDIPKNSEATETGKLECVVLIENTKQTNEASSELRNVTSPQGEDIQKEIRTQGGLKEDTEKSNEKVLNKEGPTDTSENCCKAPTKSQEGIVVVRPPKSEISENGTASETWPKPKPRLSKKMCRGVNAEGKEKTFNPSPHIKNPTEVEFHFNGPGQEADRKNMPAVLDECDLQQLTQQHTAAPPKTGVKSKKKTNEGNNAQVANDAGYSDNKSGANDGSIPNYELVGIVDSDNGGKKMSPSANTQEMTQNNESTGVISQLRGLLRNRTSETPNRDKRANTAVRHSYPAGKQENNINENYKGKGKKAQRMSFPHNSEDPSGHERGVVKQDRIVFNVAQEKTGALSKSNQNCNKLSLNEDDTSEYELVVTSVSVEKEKPIDKENGQLLDECASTQEVREKDDSSDIISQLRSILHKGNGATAGCPDPKQEKKAGGKNEEHKRQATTASKNNEEVYSNLDEEGNEIYSEIPFSASDTKARTTSNDNEEVHNLSENEPFYVNLPFQQRLMNYSGGPALRPDEHEPPIYLNSDIIDI</sequence>
<reference evidence="4" key="1">
    <citation type="journal article" date="2017" name="bioRxiv">
        <title>Comparative analysis of the genomes of Stylophora pistillata and Acropora digitifera provides evidence for extensive differences between species of corals.</title>
        <authorList>
            <person name="Voolstra C.R."/>
            <person name="Li Y."/>
            <person name="Liew Y.J."/>
            <person name="Baumgarten S."/>
            <person name="Zoccola D."/>
            <person name="Flot J.-F."/>
            <person name="Tambutte S."/>
            <person name="Allemand D."/>
            <person name="Aranda M."/>
        </authorList>
    </citation>
    <scope>NUCLEOTIDE SEQUENCE [LARGE SCALE GENOMIC DNA]</scope>
</reference>
<evidence type="ECO:0000313" key="4">
    <source>
        <dbReference type="Proteomes" id="UP000225706"/>
    </source>
</evidence>
<feature type="compositionally biased region" description="Basic and acidic residues" evidence="1">
    <location>
        <begin position="258"/>
        <end position="286"/>
    </location>
</feature>
<comment type="caution">
    <text evidence="3">The sequence shown here is derived from an EMBL/GenBank/DDBJ whole genome shotgun (WGS) entry which is preliminary data.</text>
</comment>
<feature type="compositionally biased region" description="Polar residues" evidence="1">
    <location>
        <begin position="453"/>
        <end position="470"/>
    </location>
</feature>
<feature type="transmembrane region" description="Helical" evidence="2">
    <location>
        <begin position="6"/>
        <end position="31"/>
    </location>
</feature>
<feature type="region of interest" description="Disordered" evidence="1">
    <location>
        <begin position="241"/>
        <end position="332"/>
    </location>
</feature>
<proteinExistence type="predicted"/>
<keyword evidence="2" id="KW-0812">Transmembrane</keyword>
<accession>A0A2B4SB78</accession>
<keyword evidence="2" id="KW-0472">Membrane</keyword>
<feature type="compositionally biased region" description="Basic and acidic residues" evidence="1">
    <location>
        <begin position="638"/>
        <end position="653"/>
    </location>
</feature>
<gene>
    <name evidence="3" type="ORF">AWC38_SpisGene9070</name>
</gene>
<feature type="compositionally biased region" description="Polar residues" evidence="1">
    <location>
        <begin position="241"/>
        <end position="255"/>
    </location>
</feature>
<dbReference type="AlphaFoldDB" id="A0A2B4SB78"/>